<protein>
    <submittedName>
        <fullName evidence="1">Uncharacterized protein</fullName>
    </submittedName>
</protein>
<dbReference type="GeneID" id="39876822"/>
<dbReference type="Proteomes" id="UP000236319">
    <property type="component" value="Unassembled WGS sequence"/>
</dbReference>
<gene>
    <name evidence="1" type="ORF">BOVATA_045450</name>
</gene>
<dbReference type="EMBL" id="BDSA01000013">
    <property type="protein sequence ID" value="GBE63052.1"/>
    <property type="molecule type" value="Genomic_DNA"/>
</dbReference>
<evidence type="ECO:0000313" key="2">
    <source>
        <dbReference type="Proteomes" id="UP000236319"/>
    </source>
</evidence>
<proteinExistence type="predicted"/>
<evidence type="ECO:0000313" key="1">
    <source>
        <dbReference type="EMBL" id="GBE63052.1"/>
    </source>
</evidence>
<dbReference type="AlphaFoldDB" id="A0A2H6KJ81"/>
<keyword evidence="2" id="KW-1185">Reference proteome</keyword>
<sequence>MPGENEWLKPLRGRSRTRWYWPSKYLHMDFTLQHYLAMQLKRMETRKDHPSIKKLWDTVRVFEANKAHIENFMDTVDHETFTKSATLHDARSMLMMIGGKSGGKGQLQPTTNEVIDPDRFKPFVQYALMPLSGTAKHMQASTPKKYNTKLRQMLAADGSVTNIWAVRNRFVDALYLRRRAYYLAKLMRKKPISETIQKYRKHFTVHPDQKVLWPDNKGISQHSWPSR</sequence>
<dbReference type="VEuPathDB" id="PiroplasmaDB:BOVATA_045450"/>
<organism evidence="1 2">
    <name type="scientific">Babesia ovata</name>
    <dbReference type="NCBI Taxonomy" id="189622"/>
    <lineage>
        <taxon>Eukaryota</taxon>
        <taxon>Sar</taxon>
        <taxon>Alveolata</taxon>
        <taxon>Apicomplexa</taxon>
        <taxon>Aconoidasida</taxon>
        <taxon>Piroplasmida</taxon>
        <taxon>Babesiidae</taxon>
        <taxon>Babesia</taxon>
    </lineage>
</organism>
<comment type="caution">
    <text evidence="1">The sequence shown here is derived from an EMBL/GenBank/DDBJ whole genome shotgun (WGS) entry which is preliminary data.</text>
</comment>
<dbReference type="OrthoDB" id="329761at2759"/>
<reference evidence="1 2" key="1">
    <citation type="journal article" date="2017" name="BMC Genomics">
        <title>Whole-genome assembly of Babesia ovata and comparative genomics between closely related pathogens.</title>
        <authorList>
            <person name="Yamagishi J."/>
            <person name="Asada M."/>
            <person name="Hakimi H."/>
            <person name="Tanaka T.Q."/>
            <person name="Sugimoto C."/>
            <person name="Kawazu S."/>
        </authorList>
    </citation>
    <scope>NUCLEOTIDE SEQUENCE [LARGE SCALE GENOMIC DNA]</scope>
    <source>
        <strain evidence="1 2">Miyake</strain>
    </source>
</reference>
<accession>A0A2H6KJ81</accession>
<dbReference type="RefSeq" id="XP_028869295.1">
    <property type="nucleotide sequence ID" value="XM_029013462.1"/>
</dbReference>
<name>A0A2H6KJ81_9APIC</name>